<reference evidence="1" key="1">
    <citation type="submission" date="2021-05" db="EMBL/GenBank/DDBJ databases">
        <authorList>
            <person name="Scholz U."/>
            <person name="Mascher M."/>
            <person name="Fiebig A."/>
        </authorList>
    </citation>
    <scope>NUCLEOTIDE SEQUENCE [LARGE SCALE GENOMIC DNA]</scope>
</reference>
<evidence type="ECO:0000313" key="2">
    <source>
        <dbReference type="Proteomes" id="UP001732700"/>
    </source>
</evidence>
<organism evidence="1 2">
    <name type="scientific">Avena sativa</name>
    <name type="common">Oat</name>
    <dbReference type="NCBI Taxonomy" id="4498"/>
    <lineage>
        <taxon>Eukaryota</taxon>
        <taxon>Viridiplantae</taxon>
        <taxon>Streptophyta</taxon>
        <taxon>Embryophyta</taxon>
        <taxon>Tracheophyta</taxon>
        <taxon>Spermatophyta</taxon>
        <taxon>Magnoliopsida</taxon>
        <taxon>Liliopsida</taxon>
        <taxon>Poales</taxon>
        <taxon>Poaceae</taxon>
        <taxon>BOP clade</taxon>
        <taxon>Pooideae</taxon>
        <taxon>Poodae</taxon>
        <taxon>Poeae</taxon>
        <taxon>Poeae Chloroplast Group 1 (Aveneae type)</taxon>
        <taxon>Aveninae</taxon>
        <taxon>Avena</taxon>
    </lineage>
</organism>
<name>A0ACD5YNP6_AVESA</name>
<dbReference type="EnsemblPlants" id="AVESA.00010b.r2.6AG1009130.1">
    <property type="protein sequence ID" value="AVESA.00010b.r2.6AG1009130.1.CDS"/>
    <property type="gene ID" value="AVESA.00010b.r2.6AG1009130"/>
</dbReference>
<accession>A0ACD5YNP6</accession>
<protein>
    <submittedName>
        <fullName evidence="1">Uncharacterized protein</fullName>
    </submittedName>
</protein>
<sequence length="153" mass="18802">MSLPCSDQDYRPRNMKDASLPPGVEHLRCWCGTLCKVKESTNFSDKMDMKFFMCSNYQYDPAPWSYNMPPSPPPLCIWYRWIETEQPEWALREIEERSRRAWQNFHEDERREKEAEERRAAQQEQQRRLEELRRQREEQRQLREEKERRASEA</sequence>
<evidence type="ECO:0000313" key="1">
    <source>
        <dbReference type="EnsemblPlants" id="AVESA.00010b.r2.6AG1009130.1.CDS"/>
    </source>
</evidence>
<proteinExistence type="predicted"/>
<reference evidence="1" key="2">
    <citation type="submission" date="2025-09" db="UniProtKB">
        <authorList>
            <consortium name="EnsemblPlants"/>
        </authorList>
    </citation>
    <scope>IDENTIFICATION</scope>
</reference>
<keyword evidence="2" id="KW-1185">Reference proteome</keyword>
<dbReference type="Proteomes" id="UP001732700">
    <property type="component" value="Chromosome 6A"/>
</dbReference>